<proteinExistence type="inferred from homology"/>
<dbReference type="GO" id="GO:0071014">
    <property type="term" value="C:post-mRNA release spliceosomal complex"/>
    <property type="evidence" value="ECO:0007669"/>
    <property type="project" value="TreeGrafter"/>
</dbReference>
<evidence type="ECO:0000256" key="6">
    <source>
        <dbReference type="ARBA" id="ARBA00022728"/>
    </source>
</evidence>
<feature type="compositionally biased region" description="Basic and acidic residues" evidence="10">
    <location>
        <begin position="152"/>
        <end position="171"/>
    </location>
</feature>
<sequence>MSTRLERFKELQRKAKESAKSNRKELYEEYRKSKLDPKRQAALNRQRDQAQLDLAKLEAEQDGTDFERQRALDWTIEEAEKWDEKLEQKKGNIEGSGFSDYATAAERAYNKSIKNLTPDPETVQREKKRRSEQPEQIEDPSNLDELPGAHKPSKEAVDRLVKNLRADDERRMKRRRGNEDGNVTYINEKNKHFNQKLSRHYDKYNQEVRDALERGTAL</sequence>
<dbReference type="Pfam" id="PF08231">
    <property type="entry name" value="SYF2"/>
    <property type="match status" value="1"/>
</dbReference>
<keyword evidence="7 9" id="KW-0508">mRNA splicing</keyword>
<dbReference type="EMBL" id="HG937693">
    <property type="protein sequence ID" value="CDP34087.1"/>
    <property type="molecule type" value="Genomic_DNA"/>
</dbReference>
<feature type="region of interest" description="Disordered" evidence="10">
    <location>
        <begin position="110"/>
        <end position="201"/>
    </location>
</feature>
<comment type="subcellular location">
    <subcellularLocation>
        <location evidence="2 9">Nucleus</location>
    </subcellularLocation>
</comment>
<reference evidence="11" key="1">
    <citation type="submission" date="2014-02" db="EMBL/GenBank/DDBJ databases">
        <authorList>
            <person name="Genoscope - CEA"/>
        </authorList>
    </citation>
    <scope>NUCLEOTIDE SEQUENCE</scope>
    <source>
        <strain evidence="11">LS3</strain>
    </source>
</reference>
<dbReference type="InterPro" id="IPR013260">
    <property type="entry name" value="mRNA_splic_SYF2"/>
</dbReference>
<evidence type="ECO:0000256" key="7">
    <source>
        <dbReference type="ARBA" id="ARBA00023187"/>
    </source>
</evidence>
<evidence type="ECO:0000256" key="4">
    <source>
        <dbReference type="ARBA" id="ARBA00014745"/>
    </source>
</evidence>
<comment type="subunit">
    <text evidence="9">May be part of a spliceosome complex.</text>
</comment>
<keyword evidence="6 9" id="KW-0747">Spliceosome</keyword>
<comment type="function">
    <text evidence="1 9">Involved in pre-mRNA splicing.</text>
</comment>
<dbReference type="PhylomeDB" id="A0A060T5C2"/>
<dbReference type="AlphaFoldDB" id="A0A060T5C2"/>
<evidence type="ECO:0000256" key="1">
    <source>
        <dbReference type="ARBA" id="ARBA00003777"/>
    </source>
</evidence>
<name>A0A060T5C2_BLAAD</name>
<evidence type="ECO:0000256" key="5">
    <source>
        <dbReference type="ARBA" id="ARBA00022664"/>
    </source>
</evidence>
<evidence type="ECO:0000256" key="10">
    <source>
        <dbReference type="SAM" id="MobiDB-lite"/>
    </source>
</evidence>
<accession>A0A060T5C2</accession>
<evidence type="ECO:0000256" key="9">
    <source>
        <dbReference type="RuleBase" id="RU367148"/>
    </source>
</evidence>
<feature type="compositionally biased region" description="Basic and acidic residues" evidence="10">
    <location>
        <begin position="122"/>
        <end position="133"/>
    </location>
</feature>
<evidence type="ECO:0000256" key="3">
    <source>
        <dbReference type="ARBA" id="ARBA00010028"/>
    </source>
</evidence>
<dbReference type="GO" id="GO:0071013">
    <property type="term" value="C:catalytic step 2 spliceosome"/>
    <property type="evidence" value="ECO:0007669"/>
    <property type="project" value="TreeGrafter"/>
</dbReference>
<organism evidence="11">
    <name type="scientific">Blastobotrys adeninivorans</name>
    <name type="common">Yeast</name>
    <name type="synonym">Arxula adeninivorans</name>
    <dbReference type="NCBI Taxonomy" id="409370"/>
    <lineage>
        <taxon>Eukaryota</taxon>
        <taxon>Fungi</taxon>
        <taxon>Dikarya</taxon>
        <taxon>Ascomycota</taxon>
        <taxon>Saccharomycotina</taxon>
        <taxon>Dipodascomycetes</taxon>
        <taxon>Dipodascales</taxon>
        <taxon>Trichomonascaceae</taxon>
        <taxon>Blastobotrys</taxon>
    </lineage>
</organism>
<reference evidence="11" key="2">
    <citation type="submission" date="2014-06" db="EMBL/GenBank/DDBJ databases">
        <title>The complete genome of Blastobotrys (Arxula) adeninivorans LS3 - a yeast of biotechnological interest.</title>
        <authorList>
            <person name="Kunze G."/>
            <person name="Gaillardin C."/>
            <person name="Czernicka M."/>
            <person name="Durrens P."/>
            <person name="Martin T."/>
            <person name="Boer E."/>
            <person name="Gabaldon T."/>
            <person name="Cruz J."/>
            <person name="Talla E."/>
            <person name="Marck C."/>
            <person name="Goffeau A."/>
            <person name="Barbe V."/>
            <person name="Baret P."/>
            <person name="Baronian K."/>
            <person name="Beier S."/>
            <person name="Bleykasten C."/>
            <person name="Bode R."/>
            <person name="Casaregola S."/>
            <person name="Despons L."/>
            <person name="Fairhead C."/>
            <person name="Giersberg M."/>
            <person name="Gierski P."/>
            <person name="Hahnel U."/>
            <person name="Hartmann A."/>
            <person name="Jankowska D."/>
            <person name="Jubin C."/>
            <person name="Jung P."/>
            <person name="Lafontaine I."/>
            <person name="Leh-Louis V."/>
            <person name="Lemaire M."/>
            <person name="Marcet-Houben M."/>
            <person name="Mascher M."/>
            <person name="Morel G."/>
            <person name="Richard G.-F."/>
            <person name="Riechen J."/>
            <person name="Sacerdot C."/>
            <person name="Sarkar A."/>
            <person name="Savel G."/>
            <person name="Schacherer J."/>
            <person name="Sherman D."/>
            <person name="Straub M.-L."/>
            <person name="Stein N."/>
            <person name="Thierry A."/>
            <person name="Trautwein-Schult A."/>
            <person name="Westhof E."/>
            <person name="Worch S."/>
            <person name="Dujon B."/>
            <person name="Souciet J.-L."/>
            <person name="Wincker P."/>
            <person name="Scholz U."/>
            <person name="Neuveglise N."/>
        </authorList>
    </citation>
    <scope>NUCLEOTIDE SEQUENCE</scope>
    <source>
        <strain evidence="11">LS3</strain>
    </source>
</reference>
<dbReference type="GO" id="GO:0000398">
    <property type="term" value="P:mRNA splicing, via spliceosome"/>
    <property type="evidence" value="ECO:0007669"/>
    <property type="project" value="UniProtKB-UniRule"/>
</dbReference>
<protein>
    <recommendedName>
        <fullName evidence="4 9">Pre-mRNA-splicing factor SYF2</fullName>
    </recommendedName>
</protein>
<keyword evidence="5 9" id="KW-0507">mRNA processing</keyword>
<dbReference type="PANTHER" id="PTHR13264">
    <property type="entry name" value="GCIP-INTERACTING PROTEIN P29"/>
    <property type="match status" value="1"/>
</dbReference>
<evidence type="ECO:0000256" key="8">
    <source>
        <dbReference type="ARBA" id="ARBA00023242"/>
    </source>
</evidence>
<gene>
    <name evidence="11" type="ORF">GNLVRS02_ARAD1C04378g</name>
</gene>
<dbReference type="PANTHER" id="PTHR13264:SF5">
    <property type="entry name" value="PRE-MRNA-SPLICING FACTOR SYF2"/>
    <property type="match status" value="1"/>
</dbReference>
<keyword evidence="8 9" id="KW-0539">Nucleus</keyword>
<evidence type="ECO:0000256" key="2">
    <source>
        <dbReference type="ARBA" id="ARBA00004123"/>
    </source>
</evidence>
<evidence type="ECO:0000313" key="11">
    <source>
        <dbReference type="EMBL" id="CDP34087.1"/>
    </source>
</evidence>
<dbReference type="GO" id="GO:0000974">
    <property type="term" value="C:Prp19 complex"/>
    <property type="evidence" value="ECO:0007669"/>
    <property type="project" value="TreeGrafter"/>
</dbReference>
<feature type="region of interest" description="Disordered" evidence="10">
    <location>
        <begin position="1"/>
        <end position="47"/>
    </location>
</feature>
<comment type="similarity">
    <text evidence="3 9">Belongs to the SYF2 family.</text>
</comment>